<proteinExistence type="predicted"/>
<gene>
    <name evidence="1" type="ORF">DES49_0873</name>
</gene>
<dbReference type="Proteomes" id="UP000295830">
    <property type="component" value="Unassembled WGS sequence"/>
</dbReference>
<dbReference type="Pfam" id="PF07793">
    <property type="entry name" value="DUF1631"/>
    <property type="match status" value="1"/>
</dbReference>
<dbReference type="EMBL" id="SOAX01000002">
    <property type="protein sequence ID" value="TDT43063.1"/>
    <property type="molecule type" value="Genomic_DNA"/>
</dbReference>
<accession>A0A4R7JZR7</accession>
<protein>
    <submittedName>
        <fullName evidence="1">Uncharacterized protein DUF1631</fullName>
    </submittedName>
</protein>
<dbReference type="AlphaFoldDB" id="A0A4R7JZR7"/>
<reference evidence="1 2" key="1">
    <citation type="submission" date="2019-03" db="EMBL/GenBank/DDBJ databases">
        <title>Genomic Encyclopedia of Type Strains, Phase IV (KMG-IV): sequencing the most valuable type-strain genomes for metagenomic binning, comparative biology and taxonomic classification.</title>
        <authorList>
            <person name="Goeker M."/>
        </authorList>
    </citation>
    <scope>NUCLEOTIDE SEQUENCE [LARGE SCALE GENOMIC DNA]</scope>
    <source>
        <strain evidence="1 2">DSM 15505</strain>
    </source>
</reference>
<evidence type="ECO:0000313" key="2">
    <source>
        <dbReference type="Proteomes" id="UP000295830"/>
    </source>
</evidence>
<comment type="caution">
    <text evidence="1">The sequence shown here is derived from an EMBL/GenBank/DDBJ whole genome shotgun (WGS) entry which is preliminary data.</text>
</comment>
<keyword evidence="2" id="KW-1185">Reference proteome</keyword>
<organism evidence="1 2">
    <name type="scientific">Halospina denitrificans</name>
    <dbReference type="NCBI Taxonomy" id="332522"/>
    <lineage>
        <taxon>Bacteria</taxon>
        <taxon>Pseudomonadati</taxon>
        <taxon>Pseudomonadota</taxon>
        <taxon>Gammaproteobacteria</taxon>
        <taxon>Halospina</taxon>
    </lineage>
</organism>
<dbReference type="InterPro" id="IPR012434">
    <property type="entry name" value="DUF1631"/>
</dbReference>
<sequence length="398" mass="44110">METLLQLLHNSGSGDGMASGGSGGGDADVINLVSMLFDFILEDRNLPETMKALIARLQAPMVRIALVDPELFERDSHPARRLLNELAGAAMIWSGDASACKDPLYKQMDATVSRVQNEFSDDVAVLESVLDEFTAFMRKDQRRRELVERRLREAEEGRARDEVARRAVSAVIERTVADHDIPGGIQDFLNSGWYRVLKSYHLREGEGGPGWQHQCDLTERLVWTLDPQPWVRSTRPTLLREIPRVVSGLREGLSAIDWDPVDIDKWLHELELKHVDVLQQLKAAPDGGADDTGMAEASSGAVENTDDAFSVAPDLNVGAWVEWRPHEGKAVRCKLAAVIRATGKYIFVNRNGARVVEYMQAEVARALGDGTLEPLDDCMIFDRALESVIGSLRESKAG</sequence>
<evidence type="ECO:0000313" key="1">
    <source>
        <dbReference type="EMBL" id="TDT43063.1"/>
    </source>
</evidence>
<name>A0A4R7JZR7_9GAMM</name>